<dbReference type="AlphaFoldDB" id="A0A2R6NF25"/>
<proteinExistence type="predicted"/>
<evidence type="ECO:0000313" key="1">
    <source>
        <dbReference type="EMBL" id="PSR70622.1"/>
    </source>
</evidence>
<dbReference type="Proteomes" id="UP000186601">
    <property type="component" value="Unassembled WGS sequence"/>
</dbReference>
<protein>
    <submittedName>
        <fullName evidence="1">Uncharacterized protein</fullName>
    </submittedName>
</protein>
<dbReference type="EMBL" id="MLYV02001342">
    <property type="protein sequence ID" value="PSR70622.1"/>
    <property type="molecule type" value="Genomic_DNA"/>
</dbReference>
<organism evidence="1 2">
    <name type="scientific">Hermanssonia centrifuga</name>
    <dbReference type="NCBI Taxonomy" id="98765"/>
    <lineage>
        <taxon>Eukaryota</taxon>
        <taxon>Fungi</taxon>
        <taxon>Dikarya</taxon>
        <taxon>Basidiomycota</taxon>
        <taxon>Agaricomycotina</taxon>
        <taxon>Agaricomycetes</taxon>
        <taxon>Polyporales</taxon>
        <taxon>Meruliaceae</taxon>
        <taxon>Hermanssonia</taxon>
    </lineage>
</organism>
<gene>
    <name evidence="1" type="ORF">PHLCEN_2v13482</name>
</gene>
<evidence type="ECO:0000313" key="2">
    <source>
        <dbReference type="Proteomes" id="UP000186601"/>
    </source>
</evidence>
<accession>A0A2R6NF25</accession>
<comment type="caution">
    <text evidence="1">The sequence shown here is derived from an EMBL/GenBank/DDBJ whole genome shotgun (WGS) entry which is preliminary data.</text>
</comment>
<sequence length="56" mass="6341">MPRRAYVEDAVPIWNEDRLERLQLFVRVRAEVPAPHFAMLLEVGAVALEQGLTAPV</sequence>
<name>A0A2R6NF25_9APHY</name>
<reference evidence="1 2" key="1">
    <citation type="submission" date="2018-02" db="EMBL/GenBank/DDBJ databases">
        <title>Genome sequence of the basidiomycete white-rot fungus Phlebia centrifuga.</title>
        <authorList>
            <person name="Granchi Z."/>
            <person name="Peng M."/>
            <person name="de Vries R.P."/>
            <person name="Hilden K."/>
            <person name="Makela M.R."/>
            <person name="Grigoriev I."/>
            <person name="Riley R."/>
        </authorList>
    </citation>
    <scope>NUCLEOTIDE SEQUENCE [LARGE SCALE GENOMIC DNA]</scope>
    <source>
        <strain evidence="1 2">FBCC195</strain>
    </source>
</reference>
<keyword evidence="2" id="KW-1185">Reference proteome</keyword>